<dbReference type="Proteomes" id="UP001055879">
    <property type="component" value="Linkage Group LG02"/>
</dbReference>
<accession>A0ACB9ED80</accession>
<reference evidence="1 2" key="2">
    <citation type="journal article" date="2022" name="Mol. Ecol. Resour.">
        <title>The genomes of chicory, endive, great burdock and yacon provide insights into Asteraceae paleo-polyploidization history and plant inulin production.</title>
        <authorList>
            <person name="Fan W."/>
            <person name="Wang S."/>
            <person name="Wang H."/>
            <person name="Wang A."/>
            <person name="Jiang F."/>
            <person name="Liu H."/>
            <person name="Zhao H."/>
            <person name="Xu D."/>
            <person name="Zhang Y."/>
        </authorList>
    </citation>
    <scope>NUCLEOTIDE SEQUENCE [LARGE SCALE GENOMIC DNA]</scope>
    <source>
        <strain evidence="2">cv. Niubang</strain>
    </source>
</reference>
<dbReference type="EMBL" id="CM042048">
    <property type="protein sequence ID" value="KAI3756924.1"/>
    <property type="molecule type" value="Genomic_DNA"/>
</dbReference>
<sequence>MAHQPTISATLVASNDDLLTQILRRLPVTSVLRFKYVSKHWNSLLTHHRFTLLYHHPLNLSLSPGFFLRNFYIPFHFHNENPTTPPLHTLDFHPDHRGIRIVKSCNGLLLCCSDRGKECDRKYYIFNPTTNHFAIVPSLPGGMDAGTKICFMGLAFHQTDCPHYKSYSSQVILNAPGEEHKIMSFIWLQRTCLGYNPNTSHVLYGLLGAAAVSYDDPALSVDDLVDQVAEFLDYFGLGAVMCLGVTAGAYVLTLFAQILLPGGQFGYGNCDSF</sequence>
<evidence type="ECO:0000313" key="2">
    <source>
        <dbReference type="Proteomes" id="UP001055879"/>
    </source>
</evidence>
<gene>
    <name evidence="1" type="ORF">L6452_04456</name>
</gene>
<keyword evidence="2" id="KW-1185">Reference proteome</keyword>
<organism evidence="1 2">
    <name type="scientific">Arctium lappa</name>
    <name type="common">Greater burdock</name>
    <name type="synonym">Lappa major</name>
    <dbReference type="NCBI Taxonomy" id="4217"/>
    <lineage>
        <taxon>Eukaryota</taxon>
        <taxon>Viridiplantae</taxon>
        <taxon>Streptophyta</taxon>
        <taxon>Embryophyta</taxon>
        <taxon>Tracheophyta</taxon>
        <taxon>Spermatophyta</taxon>
        <taxon>Magnoliopsida</taxon>
        <taxon>eudicotyledons</taxon>
        <taxon>Gunneridae</taxon>
        <taxon>Pentapetalae</taxon>
        <taxon>asterids</taxon>
        <taxon>campanulids</taxon>
        <taxon>Asterales</taxon>
        <taxon>Asteraceae</taxon>
        <taxon>Carduoideae</taxon>
        <taxon>Cardueae</taxon>
        <taxon>Arctiinae</taxon>
        <taxon>Arctium</taxon>
    </lineage>
</organism>
<name>A0ACB9ED80_ARCLA</name>
<evidence type="ECO:0000313" key="1">
    <source>
        <dbReference type="EMBL" id="KAI3756924.1"/>
    </source>
</evidence>
<protein>
    <submittedName>
        <fullName evidence="1">Uncharacterized protein</fullName>
    </submittedName>
</protein>
<reference evidence="2" key="1">
    <citation type="journal article" date="2022" name="Mol. Ecol. Resour.">
        <title>The genomes of chicory, endive, great burdock and yacon provide insights into Asteraceae palaeo-polyploidization history and plant inulin production.</title>
        <authorList>
            <person name="Fan W."/>
            <person name="Wang S."/>
            <person name="Wang H."/>
            <person name="Wang A."/>
            <person name="Jiang F."/>
            <person name="Liu H."/>
            <person name="Zhao H."/>
            <person name="Xu D."/>
            <person name="Zhang Y."/>
        </authorList>
    </citation>
    <scope>NUCLEOTIDE SEQUENCE [LARGE SCALE GENOMIC DNA]</scope>
    <source>
        <strain evidence="2">cv. Niubang</strain>
    </source>
</reference>
<proteinExistence type="predicted"/>
<comment type="caution">
    <text evidence="1">The sequence shown here is derived from an EMBL/GenBank/DDBJ whole genome shotgun (WGS) entry which is preliminary data.</text>
</comment>